<feature type="domain" description="MaoC-like" evidence="2">
    <location>
        <begin position="200"/>
        <end position="275"/>
    </location>
</feature>
<dbReference type="GO" id="GO:0005835">
    <property type="term" value="C:fatty acid synthase complex"/>
    <property type="evidence" value="ECO:0007669"/>
    <property type="project" value="InterPro"/>
</dbReference>
<keyword evidence="4" id="KW-1185">Reference proteome</keyword>
<dbReference type="InterPro" id="IPR003965">
    <property type="entry name" value="Fatty_acid_synthase"/>
</dbReference>
<dbReference type="STRING" id="288705.RSal33209_2070"/>
<dbReference type="PRINTS" id="PR01483">
    <property type="entry name" value="FASYNTHASE"/>
</dbReference>
<dbReference type="Pfam" id="PF01575">
    <property type="entry name" value="MaoC_dehydratas"/>
    <property type="match status" value="1"/>
</dbReference>
<evidence type="ECO:0000313" key="3">
    <source>
        <dbReference type="EMBL" id="ABY23802.1"/>
    </source>
</evidence>
<dbReference type="InterPro" id="IPR002539">
    <property type="entry name" value="MaoC-like_dom"/>
</dbReference>
<dbReference type="KEGG" id="rsa:RSal33209_2070"/>
<dbReference type="HOGENOM" id="CLU_056696_0_0_11"/>
<sequence length="301" mass="32272">MMSSPGPKKVVQLPESPSLGGLYANALKATALGAIGLSKRARTFPDTEYRVSGLIPDPAKLEGFNRLLHGAGRDSVPAGFVHIMSFPIALGLMGAEDFPVPLMGLVHLTNSIDQFRQINPAEPLDFRVRVQNPDTHRAGTQFEIEAEVRAAGTKELLWQGLSTYLARGVKLGFPEVADERDSFEAPEPNAIWPLGADIGRRYGAVSGDVNPIHTSSIGAKALGMKSSIAHGMYLASRALTSALPAGVDAFRWEAAFATPTFIPGTVAVSIQDIGEPWQRTKYVGWNSRNGKKHFSGSVSPL</sequence>
<dbReference type="PANTHER" id="PTHR43841">
    <property type="entry name" value="3-HYDROXYACYL-THIOESTER DEHYDRATASE HTDX-RELATED"/>
    <property type="match status" value="1"/>
</dbReference>
<dbReference type="Gene3D" id="3.10.129.10">
    <property type="entry name" value="Hotdog Thioesterase"/>
    <property type="match status" value="1"/>
</dbReference>
<dbReference type="GO" id="GO:0004312">
    <property type="term" value="F:fatty acid synthase activity"/>
    <property type="evidence" value="ECO:0007669"/>
    <property type="project" value="InterPro"/>
</dbReference>
<dbReference type="SUPFAM" id="SSF54637">
    <property type="entry name" value="Thioesterase/thiol ester dehydrase-isomerase"/>
    <property type="match status" value="2"/>
</dbReference>
<reference evidence="4" key="1">
    <citation type="journal article" date="2008" name="J. Bacteriol.">
        <title>Genome sequence of the fish pathogen Renibacterium salmoninarum suggests reductive evolution away from an environmental Arthrobacter ancestor.</title>
        <authorList>
            <person name="Wiens G.D."/>
            <person name="Rockey D.D."/>
            <person name="Wu Z."/>
            <person name="Chang J."/>
            <person name="Levy R."/>
            <person name="Crane S."/>
            <person name="Chen D.S."/>
            <person name="Capri G.R."/>
            <person name="Burnett J.R."/>
            <person name="Sudheesh P.S."/>
            <person name="Schipma M.J."/>
            <person name="Burd H."/>
            <person name="Bhattacharyya A."/>
            <person name="Rhodes L.D."/>
            <person name="Kaul R."/>
            <person name="Strom M.S."/>
        </authorList>
    </citation>
    <scope>NUCLEOTIDE SEQUENCE [LARGE SCALE GENOMIC DNA]</scope>
    <source>
        <strain evidence="4">ATCC 33209 / DSM 20767 / JCM 11484 / NBRC 15589 / NCIMB 2235</strain>
    </source>
</reference>
<dbReference type="eggNOG" id="COG2030">
    <property type="taxonomic scope" value="Bacteria"/>
</dbReference>
<gene>
    <name evidence="3" type="ordered locus">RSal33209_2070</name>
</gene>
<accession>A9WSL4</accession>
<organism evidence="3 4">
    <name type="scientific">Renibacterium salmoninarum (strain ATCC 33209 / DSM 20767 / JCM 11484 / NBRC 15589 / NCIMB 2235)</name>
    <dbReference type="NCBI Taxonomy" id="288705"/>
    <lineage>
        <taxon>Bacteria</taxon>
        <taxon>Bacillati</taxon>
        <taxon>Actinomycetota</taxon>
        <taxon>Actinomycetes</taxon>
        <taxon>Micrococcales</taxon>
        <taxon>Micrococcaceae</taxon>
        <taxon>Renibacterium</taxon>
    </lineage>
</organism>
<evidence type="ECO:0000313" key="4">
    <source>
        <dbReference type="Proteomes" id="UP000002007"/>
    </source>
</evidence>
<evidence type="ECO:0000259" key="2">
    <source>
        <dbReference type="Pfam" id="PF01575"/>
    </source>
</evidence>
<dbReference type="GO" id="GO:0006633">
    <property type="term" value="P:fatty acid biosynthetic process"/>
    <property type="evidence" value="ECO:0007669"/>
    <property type="project" value="InterPro"/>
</dbReference>
<dbReference type="InterPro" id="IPR029069">
    <property type="entry name" value="HotDog_dom_sf"/>
</dbReference>
<dbReference type="Proteomes" id="UP000002007">
    <property type="component" value="Chromosome"/>
</dbReference>
<proteinExistence type="inferred from homology"/>
<protein>
    <submittedName>
        <fullName evidence="3">MaoC domain protein dehydratase</fullName>
    </submittedName>
</protein>
<dbReference type="AlphaFoldDB" id="A9WSL4"/>
<name>A9WSL4_RENSM</name>
<dbReference type="EMBL" id="CP000910">
    <property type="protein sequence ID" value="ABY23802.1"/>
    <property type="molecule type" value="Genomic_DNA"/>
</dbReference>
<comment type="similarity">
    <text evidence="1">Belongs to the enoyl-CoA hydratase/isomerase family.</text>
</comment>
<evidence type="ECO:0000256" key="1">
    <source>
        <dbReference type="ARBA" id="ARBA00005254"/>
    </source>
</evidence>
<dbReference type="PANTHER" id="PTHR43841:SF3">
    <property type="entry name" value="(3R)-HYDROXYACYL-ACP DEHYDRATASE SUBUNIT HADB"/>
    <property type="match status" value="1"/>
</dbReference>